<feature type="compositionally biased region" description="Acidic residues" evidence="1">
    <location>
        <begin position="53"/>
        <end position="74"/>
    </location>
</feature>
<feature type="transmembrane region" description="Helical" evidence="2">
    <location>
        <begin position="307"/>
        <end position="326"/>
    </location>
</feature>
<keyword evidence="2" id="KW-1133">Transmembrane helix</keyword>
<dbReference type="RefSeq" id="WP_343053731.1">
    <property type="nucleotide sequence ID" value="NZ_JACHWU010000001.1"/>
</dbReference>
<proteinExistence type="predicted"/>
<feature type="region of interest" description="Disordered" evidence="1">
    <location>
        <begin position="1"/>
        <end position="87"/>
    </location>
</feature>
<feature type="transmembrane region" description="Helical" evidence="2">
    <location>
        <begin position="386"/>
        <end position="404"/>
    </location>
</feature>
<keyword evidence="2" id="KW-0812">Transmembrane</keyword>
<evidence type="ECO:0000256" key="2">
    <source>
        <dbReference type="SAM" id="Phobius"/>
    </source>
</evidence>
<evidence type="ECO:0000313" key="4">
    <source>
        <dbReference type="Proteomes" id="UP000550714"/>
    </source>
</evidence>
<keyword evidence="4" id="KW-1185">Reference proteome</keyword>
<dbReference type="EMBL" id="JACHWU010000001">
    <property type="protein sequence ID" value="MBB3050688.1"/>
    <property type="molecule type" value="Genomic_DNA"/>
</dbReference>
<feature type="transmembrane region" description="Helical" evidence="2">
    <location>
        <begin position="699"/>
        <end position="719"/>
    </location>
</feature>
<name>A0A839RYK0_9PSEU</name>
<comment type="caution">
    <text evidence="3">The sequence shown here is derived from an EMBL/GenBank/DDBJ whole genome shotgun (WGS) entry which is preliminary data.</text>
</comment>
<dbReference type="Proteomes" id="UP000550714">
    <property type="component" value="Unassembled WGS sequence"/>
</dbReference>
<organism evidence="3 4">
    <name type="scientific">Prauserella isguenensis</name>
    <dbReference type="NCBI Taxonomy" id="1470180"/>
    <lineage>
        <taxon>Bacteria</taxon>
        <taxon>Bacillati</taxon>
        <taxon>Actinomycetota</taxon>
        <taxon>Actinomycetes</taxon>
        <taxon>Pseudonocardiales</taxon>
        <taxon>Pseudonocardiaceae</taxon>
        <taxon>Prauserella</taxon>
    </lineage>
</organism>
<feature type="transmembrane region" description="Helical" evidence="2">
    <location>
        <begin position="165"/>
        <end position="189"/>
    </location>
</feature>
<accession>A0A839RYK0</accession>
<sequence length="729" mass="72144">MPRTSQSGPAESGRGPSDHDSSGPAAEPETNAGPDAHSDTAVAHGGCSPDGPADSDDVVTPDEADSSGETDSSAEADSSGEAAASERAQYGRSAVRRFLLAPPTVLTLALTVLALLLHGVAADRLGVDLAGGALLPVGDLGDVWSAYLDAWHGVAGGTTSAGSPALAVLGGLGAVLGGPAVAVSLLLLLDLPASALVAYAATRRLGAGRWARAGGAAAYALAPAATDAVSSGRIGVVVVHIALPAVVAGIASLLLGGDVRRLPLSASCALGMALLGVFSPVTYGMVLVGLLAAFVALPVPGGRSWKGLPAIGMVVLVPLALALPWLPTLVTHPELLLHGLTGPADAATVASLAGLHPSGGVPLGLVLVVVAVAALVTAASVRMATGAVLVVIGCAGVAVTQLVWAEPVTGGGELPGYAGAPLVVVTAGLVAIVLGVRRGAGDGGLPVVAAGCAAVTLVMLAMVAFLGGSGEVRDGGGVRLPAALADELADSGRGALVLGRDGVPVPPPDRLAAGRTPQFGDDAFAPAEGMAERLEGWRNGLLAGSRDAVTNAAAAGVEFVVLPPGENGGALRAEAGDLVRSVPSASGGRTVLRLTPEAGQVTLVSPEQAHRAVSGSAPSDELMRGSAIAPVDARLPEARVRVSEGPDGRLLVLAAEYEPGWSATVDGEPVPITPAWGHQVSVAVPESESEVVVRYTAPWHSVFLLVGVAALLFTVLTAVPGRLRTARGR</sequence>
<gene>
    <name evidence="3" type="ORF">FHS23_001683</name>
</gene>
<reference evidence="3 4" key="1">
    <citation type="submission" date="2020-08" db="EMBL/GenBank/DDBJ databases">
        <title>Genomic Encyclopedia of Type Strains, Phase III (KMG-III): the genomes of soil and plant-associated and newly described type strains.</title>
        <authorList>
            <person name="Whitman W."/>
        </authorList>
    </citation>
    <scope>NUCLEOTIDE SEQUENCE [LARGE SCALE GENOMIC DNA]</scope>
    <source>
        <strain evidence="3 4">CECT 8577</strain>
    </source>
</reference>
<feature type="transmembrane region" description="Helical" evidence="2">
    <location>
        <begin position="443"/>
        <end position="466"/>
    </location>
</feature>
<protein>
    <recommendedName>
        <fullName evidence="5">Membrane protein YfhO</fullName>
    </recommendedName>
</protein>
<feature type="transmembrane region" description="Helical" evidence="2">
    <location>
        <begin position="416"/>
        <end position="436"/>
    </location>
</feature>
<feature type="compositionally biased region" description="Low complexity" evidence="1">
    <location>
        <begin position="75"/>
        <end position="87"/>
    </location>
</feature>
<keyword evidence="2" id="KW-0472">Membrane</keyword>
<feature type="transmembrane region" description="Helical" evidence="2">
    <location>
        <begin position="268"/>
        <end position="295"/>
    </location>
</feature>
<feature type="transmembrane region" description="Helical" evidence="2">
    <location>
        <begin position="234"/>
        <end position="256"/>
    </location>
</feature>
<dbReference type="AlphaFoldDB" id="A0A839RYK0"/>
<feature type="transmembrane region" description="Helical" evidence="2">
    <location>
        <begin position="361"/>
        <end position="379"/>
    </location>
</feature>
<feature type="transmembrane region" description="Helical" evidence="2">
    <location>
        <begin position="98"/>
        <end position="121"/>
    </location>
</feature>
<evidence type="ECO:0008006" key="5">
    <source>
        <dbReference type="Google" id="ProtNLM"/>
    </source>
</evidence>
<evidence type="ECO:0000256" key="1">
    <source>
        <dbReference type="SAM" id="MobiDB-lite"/>
    </source>
</evidence>
<evidence type="ECO:0000313" key="3">
    <source>
        <dbReference type="EMBL" id="MBB3050688.1"/>
    </source>
</evidence>